<evidence type="ECO:0000313" key="2">
    <source>
        <dbReference type="EMBL" id="PWA83159.1"/>
    </source>
</evidence>
<sequence>MEQNQISCGPVYEQLPPLSAKYQWFVAQSPEADKDDTGDQFFYNIHEPLSYYRCRIPELLGKRIRGSFHGWLILSNDNMWSLWNPVSSKIICLPPLILKDGESAFIKECCLSLPPEDPKSILLLTRTDKPTFVFCRLVHKRKRLGWIEMSYDKQLKRLSRDGCLLHSLSCCNGKVYAVCQENCITPLVIEIDIVVKAGEVVIELLLFAVCPLSLKHCGYDYMYFLRGSNTELFCIIIAFNYCVETYDTTFSFVTLHKVDMSCINWAGLEGLKKWDISGIEPEGLEQEDDDKLYRSMEIWEEMEDLKDANFFVDLARDNSVAYSRAIASEFGGNIHIRSKMGKIIYSYNLNDGTILLNSMMPSPVLPASYVSVWECRLAGDYAKSKQGVEDKDRAIVVRLVTDDDVELNESQLLDLPLGVLEMIMKFCVGLEYLNFRATCKRCHLEAPVLQWRDEKALKRLQNYSLLSPWLMVVDKNRGTVTFEDPLSGYKYFMKSLPDQIDDAICYSGYGWLLFYGDYGLEFCNPFTNAVHDLPEVQPGFRFYWLCFSAPPTSPDCMVVGFGIEGIYIHFVGGEKSWRLVNLYALFADGELHVFKNLAQEDFSWEQDVVKAPRSWCRYPVEYFLTKCDQHLLLVFVDQFGESVEVFKLNDLKNEWEKTNGIGRHMIYISDSACLCRKAEVSEMENKIFFARLYNKNGKVVFYSLETGMYHTFNAKNIEESFVDFVGTKHYPFYHHAWIEPSWS</sequence>
<dbReference type="OrthoDB" id="1863935at2759"/>
<dbReference type="PANTHER" id="PTHR33127:SF5">
    <property type="entry name" value="TRANSMEMBRANE PROTEIN"/>
    <property type="match status" value="1"/>
</dbReference>
<evidence type="ECO:0000259" key="1">
    <source>
        <dbReference type="Pfam" id="PF03478"/>
    </source>
</evidence>
<dbReference type="AlphaFoldDB" id="A0A2U1PBQ5"/>
<dbReference type="Proteomes" id="UP000245207">
    <property type="component" value="Unassembled WGS sequence"/>
</dbReference>
<dbReference type="InterPro" id="IPR005174">
    <property type="entry name" value="KIB1-4_b-propeller"/>
</dbReference>
<accession>A0A2U1PBQ5</accession>
<gene>
    <name evidence="2" type="ORF">CTI12_AA170110</name>
</gene>
<dbReference type="EMBL" id="PKPP01001384">
    <property type="protein sequence ID" value="PWA83159.1"/>
    <property type="molecule type" value="Genomic_DNA"/>
</dbReference>
<organism evidence="2 3">
    <name type="scientific">Artemisia annua</name>
    <name type="common">Sweet wormwood</name>
    <dbReference type="NCBI Taxonomy" id="35608"/>
    <lineage>
        <taxon>Eukaryota</taxon>
        <taxon>Viridiplantae</taxon>
        <taxon>Streptophyta</taxon>
        <taxon>Embryophyta</taxon>
        <taxon>Tracheophyta</taxon>
        <taxon>Spermatophyta</taxon>
        <taxon>Magnoliopsida</taxon>
        <taxon>eudicotyledons</taxon>
        <taxon>Gunneridae</taxon>
        <taxon>Pentapetalae</taxon>
        <taxon>asterids</taxon>
        <taxon>campanulids</taxon>
        <taxon>Asterales</taxon>
        <taxon>Asteraceae</taxon>
        <taxon>Asteroideae</taxon>
        <taxon>Anthemideae</taxon>
        <taxon>Artemisiinae</taxon>
        <taxon>Artemisia</taxon>
    </lineage>
</organism>
<dbReference type="Pfam" id="PF03478">
    <property type="entry name" value="Beta-prop_KIB1-4"/>
    <property type="match status" value="2"/>
</dbReference>
<protein>
    <recommendedName>
        <fullName evidence="1">KIB1-4 beta-propeller domain-containing protein</fullName>
    </recommendedName>
</protein>
<feature type="domain" description="KIB1-4 beta-propeller" evidence="1">
    <location>
        <begin position="43"/>
        <end position="322"/>
    </location>
</feature>
<proteinExistence type="predicted"/>
<keyword evidence="3" id="KW-1185">Reference proteome</keyword>
<name>A0A2U1PBQ5_ARTAN</name>
<reference evidence="2 3" key="1">
    <citation type="journal article" date="2018" name="Mol. Plant">
        <title>The genome of Artemisia annua provides insight into the evolution of Asteraceae family and artemisinin biosynthesis.</title>
        <authorList>
            <person name="Shen Q."/>
            <person name="Zhang L."/>
            <person name="Liao Z."/>
            <person name="Wang S."/>
            <person name="Yan T."/>
            <person name="Shi P."/>
            <person name="Liu M."/>
            <person name="Fu X."/>
            <person name="Pan Q."/>
            <person name="Wang Y."/>
            <person name="Lv Z."/>
            <person name="Lu X."/>
            <person name="Zhang F."/>
            <person name="Jiang W."/>
            <person name="Ma Y."/>
            <person name="Chen M."/>
            <person name="Hao X."/>
            <person name="Li L."/>
            <person name="Tang Y."/>
            <person name="Lv G."/>
            <person name="Zhou Y."/>
            <person name="Sun X."/>
            <person name="Brodelius P.E."/>
            <person name="Rose J.K.C."/>
            <person name="Tang K."/>
        </authorList>
    </citation>
    <scope>NUCLEOTIDE SEQUENCE [LARGE SCALE GENOMIC DNA]</scope>
    <source>
        <strain evidence="3">cv. Huhao1</strain>
        <tissue evidence="2">Leaf</tissue>
    </source>
</reference>
<dbReference type="PANTHER" id="PTHR33127">
    <property type="entry name" value="TRANSMEMBRANE PROTEIN"/>
    <property type="match status" value="1"/>
</dbReference>
<evidence type="ECO:0000313" key="3">
    <source>
        <dbReference type="Proteomes" id="UP000245207"/>
    </source>
</evidence>
<feature type="domain" description="KIB1-4 beta-propeller" evidence="1">
    <location>
        <begin position="494"/>
        <end position="701"/>
    </location>
</feature>
<comment type="caution">
    <text evidence="2">The sequence shown here is derived from an EMBL/GenBank/DDBJ whole genome shotgun (WGS) entry which is preliminary data.</text>
</comment>